<name>A0A5P8E7H1_9BACT</name>
<organism evidence="1 2">
    <name type="scientific">Pseudoprevotella muciniphila</name>
    <dbReference type="NCBI Taxonomy" id="2133944"/>
    <lineage>
        <taxon>Bacteria</taxon>
        <taxon>Pseudomonadati</taxon>
        <taxon>Bacteroidota</taxon>
        <taxon>Bacteroidia</taxon>
        <taxon>Bacteroidales</taxon>
        <taxon>Prevotellaceae</taxon>
        <taxon>Pseudoprevotella</taxon>
    </lineage>
</organism>
<dbReference type="Gene3D" id="2.30.30.40">
    <property type="entry name" value="SH3 Domains"/>
    <property type="match status" value="1"/>
</dbReference>
<accession>A0A5P8E7H1</accession>
<dbReference type="AlphaFoldDB" id="A0A5P8E7H1"/>
<protein>
    <submittedName>
        <fullName evidence="1">SH3 domain-containing protein</fullName>
    </submittedName>
</protein>
<dbReference type="KEGG" id="alq:C7Y71_007865"/>
<dbReference type="Proteomes" id="UP000249375">
    <property type="component" value="Chromosome"/>
</dbReference>
<proteinExistence type="predicted"/>
<evidence type="ECO:0000313" key="1">
    <source>
        <dbReference type="EMBL" id="QFQ12941.1"/>
    </source>
</evidence>
<dbReference type="EMBL" id="CP033459">
    <property type="protein sequence ID" value="QFQ12941.1"/>
    <property type="molecule type" value="Genomic_DNA"/>
</dbReference>
<reference evidence="1 2" key="1">
    <citation type="submission" date="2018-11" db="EMBL/GenBank/DDBJ databases">
        <authorList>
            <person name="Na S.W."/>
            <person name="Baik M."/>
        </authorList>
    </citation>
    <scope>NUCLEOTIDE SEQUENCE [LARGE SCALE GENOMIC DNA]</scope>
    <source>
        <strain evidence="1 2">E39</strain>
    </source>
</reference>
<evidence type="ECO:0000313" key="2">
    <source>
        <dbReference type="Proteomes" id="UP000249375"/>
    </source>
</evidence>
<keyword evidence="2" id="KW-1185">Reference proteome</keyword>
<sequence>MASLFVGLSNCFAQSAKVVVFEGDAYNYEGTNGDCYEVSWLDGYEHDPIPVSKARLETFSAEKGQGWCYVNPRVNVRQKPSIKARVMFKTSSDGENMADYAYPCFGKTKNWYKIKLPNGRFGYVRQDLARWQASGFTGPRRKPHNLSSVSY</sequence>
<gene>
    <name evidence="1" type="ORF">C7Y71_007865</name>
</gene>